<dbReference type="AlphaFoldDB" id="A0A2G5EVZ8"/>
<keyword evidence="3 15" id="KW-0812">Transmembrane</keyword>
<dbReference type="InterPro" id="IPR018247">
    <property type="entry name" value="EF_Hand_1_Ca_BS"/>
</dbReference>
<comment type="similarity">
    <text evidence="2 14">Belongs to the mitochondrial Rho GTPase family.</text>
</comment>
<evidence type="ECO:0000256" key="3">
    <source>
        <dbReference type="ARBA" id="ARBA00022692"/>
    </source>
</evidence>
<dbReference type="InterPro" id="IPR013566">
    <property type="entry name" value="EF_hand_assoc_1"/>
</dbReference>
<dbReference type="GO" id="GO:0007005">
    <property type="term" value="P:mitochondrion organization"/>
    <property type="evidence" value="ECO:0007669"/>
    <property type="project" value="InterPro"/>
</dbReference>
<dbReference type="InterPro" id="IPR002048">
    <property type="entry name" value="EF_hand_dom"/>
</dbReference>
<accession>A0A2G5EVZ8</accession>
<keyword evidence="10 15" id="KW-1133">Transmembrane helix</keyword>
<dbReference type="FunFam" id="3.40.50.300:FF:000553">
    <property type="entry name" value="Mitochondrial Rho GTPase"/>
    <property type="match status" value="1"/>
</dbReference>
<feature type="domain" description="Miro" evidence="17">
    <location>
        <begin position="414"/>
        <end position="583"/>
    </location>
</feature>
<dbReference type="InterPro" id="IPR027417">
    <property type="entry name" value="P-loop_NTPase"/>
</dbReference>
<dbReference type="InterPro" id="IPR011992">
    <property type="entry name" value="EF-hand-dom_pair"/>
</dbReference>
<evidence type="ECO:0000256" key="4">
    <source>
        <dbReference type="ARBA" id="ARBA00022723"/>
    </source>
</evidence>
<keyword evidence="8 14" id="KW-0378">Hydrolase</keyword>
<dbReference type="Proteomes" id="UP000230069">
    <property type="component" value="Unassembled WGS sequence"/>
</dbReference>
<keyword evidence="9 14" id="KW-0106">Calcium</keyword>
<evidence type="ECO:0000313" key="19">
    <source>
        <dbReference type="Proteomes" id="UP000230069"/>
    </source>
</evidence>
<evidence type="ECO:0000259" key="16">
    <source>
        <dbReference type="PROSITE" id="PS50222"/>
    </source>
</evidence>
<keyword evidence="6 14" id="KW-0547">Nucleotide-binding</keyword>
<feature type="domain" description="Miro" evidence="17">
    <location>
        <begin position="13"/>
        <end position="179"/>
    </location>
</feature>
<dbReference type="STRING" id="218851.A0A2G5EVZ8"/>
<keyword evidence="13 14" id="KW-0472">Membrane</keyword>
<dbReference type="SMART" id="SM00174">
    <property type="entry name" value="RHO"/>
    <property type="match status" value="1"/>
</dbReference>
<keyword evidence="7 14" id="KW-1000">Mitochondrion outer membrane</keyword>
<sequence>MGNTTGKASLVNPKDLRVVVIGDSSTGKSSLIVSAISQTVTTNAPPLLPPTLFPAHLFPDPVPLILIDTSSRLENERRRDQKLRKANGVVITYSCDRIETLDRLTTFWLPTLRQLKLNVPVVVVGCKSDGGAETKVKRKQILGEITKQFEEIESCIECSAANPFEVLEVIHCVQRAVLYPQGPMYYPKTQTLKPQCEKALKWIFNLCDHDRDGALNDEELGAFLAKCLPSDIEILKKEVKEKIPEGFNDCGLTLMGFLSLHGHLGCPGTWTVLRRFGYDTHFQLRDNILPASFERSPDQSVELTHEAIEFLKKTFCQFDQDNDGALGPAELEDLFSSTPESPWIEARYKDAVETTESGGLLLDGFLLKWTLMTLLDPAKSLANLFYIGYEGDSASAFHITRRRQLDRKKQQSERNVFQCFVFGPHLAGKSTILNSLLGRSFSESYTSNKDEQFAVNVVDHIEGTKKTLVLREIPVDEVSNLLSNKESLASCDVAIFVHDSSSVLSSTRATELLVAVASHGKDSGFEVPCLIVATKSDRGPNPLAMKHSTRVSQDMGLEAPITVSMKLGELSDVFYRIISAAEHPHLGIPESEENRSTKQYRHLVNHSLIFLSAGAAVSIVALVAYRVYVARKNTSS</sequence>
<protein>
    <recommendedName>
        <fullName evidence="14">Mitochondrial Rho GTPase</fullName>
        <ecNumber evidence="14">3.6.5.-</ecNumber>
    </recommendedName>
</protein>
<feature type="transmembrane region" description="Helical" evidence="15">
    <location>
        <begin position="608"/>
        <end position="628"/>
    </location>
</feature>
<dbReference type="GO" id="GO:0005741">
    <property type="term" value="C:mitochondrial outer membrane"/>
    <property type="evidence" value="ECO:0007669"/>
    <property type="project" value="UniProtKB-SubCell"/>
</dbReference>
<keyword evidence="5" id="KW-0677">Repeat</keyword>
<dbReference type="PROSITE" id="PS51423">
    <property type="entry name" value="MIRO"/>
    <property type="match status" value="2"/>
</dbReference>
<evidence type="ECO:0000256" key="10">
    <source>
        <dbReference type="ARBA" id="ARBA00022989"/>
    </source>
</evidence>
<dbReference type="SMART" id="SM00054">
    <property type="entry name" value="EFh"/>
    <property type="match status" value="2"/>
</dbReference>
<gene>
    <name evidence="18" type="ORF">AQUCO_00400647v1</name>
</gene>
<dbReference type="InterPro" id="IPR052266">
    <property type="entry name" value="Miro-EF-hand_domain"/>
</dbReference>
<dbReference type="InterPro" id="IPR001806">
    <property type="entry name" value="Small_GTPase"/>
</dbReference>
<name>A0A2G5EVZ8_AQUCA</name>
<evidence type="ECO:0000256" key="11">
    <source>
        <dbReference type="ARBA" id="ARBA00023128"/>
    </source>
</evidence>
<evidence type="ECO:0000313" key="18">
    <source>
        <dbReference type="EMBL" id="PIA59918.1"/>
    </source>
</evidence>
<dbReference type="GO" id="GO:0005509">
    <property type="term" value="F:calcium ion binding"/>
    <property type="evidence" value="ECO:0007669"/>
    <property type="project" value="InterPro"/>
</dbReference>
<evidence type="ECO:0000256" key="8">
    <source>
        <dbReference type="ARBA" id="ARBA00022801"/>
    </source>
</evidence>
<dbReference type="Pfam" id="PF00071">
    <property type="entry name" value="Ras"/>
    <property type="match status" value="1"/>
</dbReference>
<dbReference type="PIRSF" id="PIRSF037488">
    <property type="entry name" value="Mt_Rho_GTPase"/>
    <property type="match status" value="1"/>
</dbReference>
<keyword evidence="19" id="KW-1185">Reference proteome</keyword>
<reference evidence="18 19" key="1">
    <citation type="submission" date="2017-09" db="EMBL/GenBank/DDBJ databases">
        <title>WGS assembly of Aquilegia coerulea Goldsmith.</title>
        <authorList>
            <person name="Hodges S."/>
            <person name="Kramer E."/>
            <person name="Nordborg M."/>
            <person name="Tomkins J."/>
            <person name="Borevitz J."/>
            <person name="Derieg N."/>
            <person name="Yan J."/>
            <person name="Mihaltcheva S."/>
            <person name="Hayes R.D."/>
            <person name="Rokhsar D."/>
        </authorList>
    </citation>
    <scope>NUCLEOTIDE SEQUENCE [LARGE SCALE GENOMIC DNA]</scope>
    <source>
        <strain evidence="19">cv. Goldsmith</strain>
    </source>
</reference>
<dbReference type="PRINTS" id="PR00449">
    <property type="entry name" value="RASTRNSFRMNG"/>
</dbReference>
<dbReference type="GO" id="GO:0005525">
    <property type="term" value="F:GTP binding"/>
    <property type="evidence" value="ECO:0007669"/>
    <property type="project" value="UniProtKB-KW"/>
</dbReference>
<dbReference type="Gene3D" id="3.40.50.300">
    <property type="entry name" value="P-loop containing nucleotide triphosphate hydrolases"/>
    <property type="match status" value="2"/>
</dbReference>
<organism evidence="18 19">
    <name type="scientific">Aquilegia coerulea</name>
    <name type="common">Rocky mountain columbine</name>
    <dbReference type="NCBI Taxonomy" id="218851"/>
    <lineage>
        <taxon>Eukaryota</taxon>
        <taxon>Viridiplantae</taxon>
        <taxon>Streptophyta</taxon>
        <taxon>Embryophyta</taxon>
        <taxon>Tracheophyta</taxon>
        <taxon>Spermatophyta</taxon>
        <taxon>Magnoliopsida</taxon>
        <taxon>Ranunculales</taxon>
        <taxon>Ranunculaceae</taxon>
        <taxon>Thalictroideae</taxon>
        <taxon>Aquilegia</taxon>
    </lineage>
</organism>
<dbReference type="PANTHER" id="PTHR46819:SF1">
    <property type="entry name" value="EF-HAND CALCIUM-BINDING DOMAIN-CONTAINING PROTEIN 7"/>
    <property type="match status" value="1"/>
</dbReference>
<comment type="subcellular location">
    <subcellularLocation>
        <location evidence="1 14">Mitochondrion outer membrane</location>
        <topology evidence="1 14">Single-pass type IV membrane protein</topology>
    </subcellularLocation>
</comment>
<dbReference type="InterPro" id="IPR013567">
    <property type="entry name" value="EF_hand_assoc_2"/>
</dbReference>
<dbReference type="PROSITE" id="PS50222">
    <property type="entry name" value="EF_HAND_2"/>
    <property type="match status" value="2"/>
</dbReference>
<dbReference type="GO" id="GO:0003924">
    <property type="term" value="F:GTPase activity"/>
    <property type="evidence" value="ECO:0007669"/>
    <property type="project" value="InterPro"/>
</dbReference>
<evidence type="ECO:0000256" key="15">
    <source>
        <dbReference type="SAM" id="Phobius"/>
    </source>
</evidence>
<dbReference type="InterPro" id="IPR020860">
    <property type="entry name" value="MIRO_dom"/>
</dbReference>
<proteinExistence type="inferred from homology"/>
<evidence type="ECO:0000259" key="17">
    <source>
        <dbReference type="PROSITE" id="PS51423"/>
    </source>
</evidence>
<dbReference type="Gene3D" id="1.10.238.10">
    <property type="entry name" value="EF-hand"/>
    <property type="match status" value="2"/>
</dbReference>
<evidence type="ECO:0000256" key="13">
    <source>
        <dbReference type="ARBA" id="ARBA00023136"/>
    </source>
</evidence>
<dbReference type="SMART" id="SM00173">
    <property type="entry name" value="RAS"/>
    <property type="match status" value="1"/>
</dbReference>
<keyword evidence="11 14" id="KW-0496">Mitochondrion</keyword>
<evidence type="ECO:0000256" key="6">
    <source>
        <dbReference type="ARBA" id="ARBA00022741"/>
    </source>
</evidence>
<dbReference type="SUPFAM" id="SSF52540">
    <property type="entry name" value="P-loop containing nucleoside triphosphate hydrolases"/>
    <property type="match status" value="2"/>
</dbReference>
<dbReference type="Pfam" id="PF13202">
    <property type="entry name" value="EF-hand_5"/>
    <property type="match status" value="1"/>
</dbReference>
<dbReference type="SMART" id="SM00175">
    <property type="entry name" value="RAB"/>
    <property type="match status" value="1"/>
</dbReference>
<dbReference type="EMBL" id="KZ305021">
    <property type="protein sequence ID" value="PIA59918.1"/>
    <property type="molecule type" value="Genomic_DNA"/>
</dbReference>
<evidence type="ECO:0000256" key="14">
    <source>
        <dbReference type="PIRNR" id="PIRNR037488"/>
    </source>
</evidence>
<evidence type="ECO:0000256" key="2">
    <source>
        <dbReference type="ARBA" id="ARBA00007981"/>
    </source>
</evidence>
<evidence type="ECO:0000256" key="9">
    <source>
        <dbReference type="ARBA" id="ARBA00022837"/>
    </source>
</evidence>
<dbReference type="OrthoDB" id="10020961at2759"/>
<dbReference type="EC" id="3.6.5.-" evidence="14"/>
<dbReference type="PANTHER" id="PTHR46819">
    <property type="entry name" value="EF-HAND CALCIUM-BINDING DOMAIN-CONTAINING PROTEIN 7"/>
    <property type="match status" value="1"/>
</dbReference>
<dbReference type="InterPro" id="IPR021181">
    <property type="entry name" value="Miro"/>
</dbReference>
<evidence type="ECO:0000256" key="1">
    <source>
        <dbReference type="ARBA" id="ARBA00004200"/>
    </source>
</evidence>
<keyword evidence="12 14" id="KW-0342">GTP-binding</keyword>
<keyword evidence="4" id="KW-0479">Metal-binding</keyword>
<evidence type="ECO:0000256" key="5">
    <source>
        <dbReference type="ARBA" id="ARBA00022737"/>
    </source>
</evidence>
<dbReference type="Pfam" id="PF08355">
    <property type="entry name" value="EF_assoc_1"/>
    <property type="match status" value="1"/>
</dbReference>
<feature type="domain" description="EF-hand" evidence="16">
    <location>
        <begin position="306"/>
        <end position="341"/>
    </location>
</feature>
<dbReference type="PROSITE" id="PS00018">
    <property type="entry name" value="EF_HAND_1"/>
    <property type="match status" value="2"/>
</dbReference>
<dbReference type="SUPFAM" id="SSF47473">
    <property type="entry name" value="EF-hand"/>
    <property type="match status" value="1"/>
</dbReference>
<evidence type="ECO:0000256" key="7">
    <source>
        <dbReference type="ARBA" id="ARBA00022787"/>
    </source>
</evidence>
<feature type="domain" description="EF-hand" evidence="16">
    <location>
        <begin position="195"/>
        <end position="230"/>
    </location>
</feature>
<dbReference type="Pfam" id="PF08356">
    <property type="entry name" value="EF_assoc_2"/>
    <property type="match status" value="1"/>
</dbReference>
<dbReference type="InParanoid" id="A0A2G5EVZ8"/>
<evidence type="ECO:0000256" key="12">
    <source>
        <dbReference type="ARBA" id="ARBA00023134"/>
    </source>
</evidence>